<keyword evidence="2" id="KW-1185">Reference proteome</keyword>
<reference evidence="1 2" key="1">
    <citation type="submission" date="2015-01" db="EMBL/GenBank/DDBJ databases">
        <title>Evolution of Trichinella species and genotypes.</title>
        <authorList>
            <person name="Korhonen P.K."/>
            <person name="Edoardo P."/>
            <person name="Giuseppe L.R."/>
            <person name="Gasser R.B."/>
        </authorList>
    </citation>
    <scope>NUCLEOTIDE SEQUENCE [LARGE SCALE GENOMIC DNA]</scope>
    <source>
        <strain evidence="1">ISS3</strain>
    </source>
</reference>
<dbReference type="OrthoDB" id="5927499at2759"/>
<evidence type="ECO:0000313" key="2">
    <source>
        <dbReference type="Proteomes" id="UP000054776"/>
    </source>
</evidence>
<dbReference type="InParanoid" id="A0A0V1AJF1"/>
<protein>
    <submittedName>
        <fullName evidence="1">Uncharacterized protein</fullName>
    </submittedName>
</protein>
<accession>A0A0V1AJF1</accession>
<sequence>MRSVYMFGKAPIKFSPQTEGINLRPAVDGGSALTLENSLKTNIEAKHYFCFLFIIIF</sequence>
<proteinExistence type="predicted"/>
<name>A0A0V1AJF1_TRISP</name>
<dbReference type="Proteomes" id="UP000054776">
    <property type="component" value="Unassembled WGS sequence"/>
</dbReference>
<dbReference type="EMBL" id="JYDH01001501">
    <property type="protein sequence ID" value="KRY24698.1"/>
    <property type="molecule type" value="Genomic_DNA"/>
</dbReference>
<feature type="non-terminal residue" evidence="1">
    <location>
        <position position="57"/>
    </location>
</feature>
<organism evidence="1 2">
    <name type="scientific">Trichinella spiralis</name>
    <name type="common">Trichina worm</name>
    <dbReference type="NCBI Taxonomy" id="6334"/>
    <lineage>
        <taxon>Eukaryota</taxon>
        <taxon>Metazoa</taxon>
        <taxon>Ecdysozoa</taxon>
        <taxon>Nematoda</taxon>
        <taxon>Enoplea</taxon>
        <taxon>Dorylaimia</taxon>
        <taxon>Trichinellida</taxon>
        <taxon>Trichinellidae</taxon>
        <taxon>Trichinella</taxon>
    </lineage>
</organism>
<comment type="caution">
    <text evidence="1">The sequence shown here is derived from an EMBL/GenBank/DDBJ whole genome shotgun (WGS) entry which is preliminary data.</text>
</comment>
<gene>
    <name evidence="1" type="ORF">T01_1134</name>
</gene>
<evidence type="ECO:0000313" key="1">
    <source>
        <dbReference type="EMBL" id="KRY24698.1"/>
    </source>
</evidence>
<dbReference type="AlphaFoldDB" id="A0A0V1AJF1"/>